<dbReference type="Proteomes" id="UP000636956">
    <property type="component" value="Unassembled WGS sequence"/>
</dbReference>
<evidence type="ECO:0000256" key="1">
    <source>
        <dbReference type="SAM" id="MobiDB-lite"/>
    </source>
</evidence>
<gene>
    <name evidence="2" type="ORF">GCM10011372_15080</name>
</gene>
<feature type="region of interest" description="Disordered" evidence="1">
    <location>
        <begin position="1"/>
        <end position="67"/>
    </location>
</feature>
<comment type="caution">
    <text evidence="2">The sequence shown here is derived from an EMBL/GenBank/DDBJ whole genome shotgun (WGS) entry which is preliminary data.</text>
</comment>
<proteinExistence type="predicted"/>
<protein>
    <submittedName>
        <fullName evidence="2">Uncharacterized protein</fullName>
    </submittedName>
</protein>
<sequence>MDDLAGADVTPEDDEFTVAQDTEFEEGELAFEDDERTLDDSLDDEVPGVDEERRVPLADEPASADED</sequence>
<organism evidence="2 3">
    <name type="scientific">Agromyces bauzanensis</name>
    <dbReference type="NCBI Taxonomy" id="1308924"/>
    <lineage>
        <taxon>Bacteria</taxon>
        <taxon>Bacillati</taxon>
        <taxon>Actinomycetota</taxon>
        <taxon>Actinomycetes</taxon>
        <taxon>Micrococcales</taxon>
        <taxon>Microbacteriaceae</taxon>
        <taxon>Agromyces</taxon>
    </lineage>
</organism>
<dbReference type="RefSeq" id="WP_188742826.1">
    <property type="nucleotide sequence ID" value="NZ_BAABFW010000018.1"/>
</dbReference>
<keyword evidence="3" id="KW-1185">Reference proteome</keyword>
<feature type="compositionally biased region" description="Acidic residues" evidence="1">
    <location>
        <begin position="1"/>
        <end position="49"/>
    </location>
</feature>
<name>A0A917UR14_9MICO</name>
<evidence type="ECO:0000313" key="2">
    <source>
        <dbReference type="EMBL" id="GGJ77779.1"/>
    </source>
</evidence>
<dbReference type="EMBL" id="BMMD01000007">
    <property type="protein sequence ID" value="GGJ77779.1"/>
    <property type="molecule type" value="Genomic_DNA"/>
</dbReference>
<dbReference type="AlphaFoldDB" id="A0A917UR14"/>
<reference evidence="2" key="1">
    <citation type="journal article" date="2014" name="Int. J. Syst. Evol. Microbiol.">
        <title>Complete genome sequence of Corynebacterium casei LMG S-19264T (=DSM 44701T), isolated from a smear-ripened cheese.</title>
        <authorList>
            <consortium name="US DOE Joint Genome Institute (JGI-PGF)"/>
            <person name="Walter F."/>
            <person name="Albersmeier A."/>
            <person name="Kalinowski J."/>
            <person name="Ruckert C."/>
        </authorList>
    </citation>
    <scope>NUCLEOTIDE SEQUENCE</scope>
    <source>
        <strain evidence="2">CGMCC 1.8984</strain>
    </source>
</reference>
<reference evidence="2" key="2">
    <citation type="submission" date="2020-09" db="EMBL/GenBank/DDBJ databases">
        <authorList>
            <person name="Sun Q."/>
            <person name="Zhou Y."/>
        </authorList>
    </citation>
    <scope>NUCLEOTIDE SEQUENCE</scope>
    <source>
        <strain evidence="2">CGMCC 1.8984</strain>
    </source>
</reference>
<evidence type="ECO:0000313" key="3">
    <source>
        <dbReference type="Proteomes" id="UP000636956"/>
    </source>
</evidence>
<accession>A0A917UR14</accession>